<comment type="subcellular location">
    <subcellularLocation>
        <location evidence="7">Membrane</location>
        <topology evidence="7">Multi-pass membrane protein</topology>
    </subcellularLocation>
</comment>
<keyword evidence="5 7" id="KW-1133">Transmembrane helix</keyword>
<dbReference type="Proteomes" id="UP000054279">
    <property type="component" value="Unassembled WGS sequence"/>
</dbReference>
<evidence type="ECO:0000256" key="4">
    <source>
        <dbReference type="ARBA" id="ARBA00022692"/>
    </source>
</evidence>
<dbReference type="HOGENOM" id="CLU_088024_0_0_1"/>
<sequence length="276" mass="31126">MLSANSTRRFIEENVLFSTLLLASTVLVFIGGYSLFSQAQLSNSGMHLQKNWKAWFIIGCYAVLLVVSLLIIGRRARILALKLKRIPQKEGNVPSKIYNFIQEEYWRTTAIAYISQPKGTSQKGWGTPGGPYDGIRFRRLILDTVPIIDAQARLIAPRLPVLRPHVRIAQHLRALTALFPVEESSCLYTYDSVVQKARYSEEEPTEEEFESGMKAYQQIIDITINENLEEGKDLQLYLSSTYSFPHLTVITPSAYRDFVKPNLGGLTASSPDGSYN</sequence>
<dbReference type="InterPro" id="IPR038869">
    <property type="entry name" value="DLT1"/>
</dbReference>
<organism evidence="8 9">
    <name type="scientific">Sphaerobolus stellatus (strain SS14)</name>
    <dbReference type="NCBI Taxonomy" id="990650"/>
    <lineage>
        <taxon>Eukaryota</taxon>
        <taxon>Fungi</taxon>
        <taxon>Dikarya</taxon>
        <taxon>Basidiomycota</taxon>
        <taxon>Agaricomycotina</taxon>
        <taxon>Agaricomycetes</taxon>
        <taxon>Phallomycetidae</taxon>
        <taxon>Geastrales</taxon>
        <taxon>Sphaerobolaceae</taxon>
        <taxon>Sphaerobolus</taxon>
    </lineage>
</organism>
<dbReference type="PANTHER" id="PTHR40021">
    <property type="entry name" value="DEFECT AT LOW TEMPERATURE PROTEIN 1"/>
    <property type="match status" value="1"/>
</dbReference>
<protein>
    <recommendedName>
        <fullName evidence="3 7">Defect at low temperature protein 1</fullName>
    </recommendedName>
</protein>
<comment type="function">
    <text evidence="1 7">Required for growth under high-pressure and low-temperature conditions.</text>
</comment>
<evidence type="ECO:0000256" key="3">
    <source>
        <dbReference type="ARBA" id="ARBA00021353"/>
    </source>
</evidence>
<proteinExistence type="inferred from homology"/>
<dbReference type="OrthoDB" id="337038at2759"/>
<keyword evidence="6 7" id="KW-0472">Membrane</keyword>
<evidence type="ECO:0000313" key="8">
    <source>
        <dbReference type="EMBL" id="KIJ45120.1"/>
    </source>
</evidence>
<keyword evidence="9" id="KW-1185">Reference proteome</keyword>
<reference evidence="8 9" key="1">
    <citation type="submission" date="2014-06" db="EMBL/GenBank/DDBJ databases">
        <title>Evolutionary Origins and Diversification of the Mycorrhizal Mutualists.</title>
        <authorList>
            <consortium name="DOE Joint Genome Institute"/>
            <consortium name="Mycorrhizal Genomics Consortium"/>
            <person name="Kohler A."/>
            <person name="Kuo A."/>
            <person name="Nagy L.G."/>
            <person name="Floudas D."/>
            <person name="Copeland A."/>
            <person name="Barry K.W."/>
            <person name="Cichocki N."/>
            <person name="Veneault-Fourrey C."/>
            <person name="LaButti K."/>
            <person name="Lindquist E.A."/>
            <person name="Lipzen A."/>
            <person name="Lundell T."/>
            <person name="Morin E."/>
            <person name="Murat C."/>
            <person name="Riley R."/>
            <person name="Ohm R."/>
            <person name="Sun H."/>
            <person name="Tunlid A."/>
            <person name="Henrissat B."/>
            <person name="Grigoriev I.V."/>
            <person name="Hibbett D.S."/>
            <person name="Martin F."/>
        </authorList>
    </citation>
    <scope>NUCLEOTIDE SEQUENCE [LARGE SCALE GENOMIC DNA]</scope>
    <source>
        <strain evidence="8 9">SS14</strain>
    </source>
</reference>
<feature type="transmembrane region" description="Helical" evidence="7">
    <location>
        <begin position="15"/>
        <end position="34"/>
    </location>
</feature>
<comment type="similarity">
    <text evidence="2 7">Belongs to the DLT1 family.</text>
</comment>
<accession>A0A0C9W0Y1</accession>
<gene>
    <name evidence="7" type="primary">DLT1</name>
    <name evidence="8" type="ORF">M422DRAFT_251314</name>
</gene>
<evidence type="ECO:0000256" key="5">
    <source>
        <dbReference type="ARBA" id="ARBA00022989"/>
    </source>
</evidence>
<evidence type="ECO:0000313" key="9">
    <source>
        <dbReference type="Proteomes" id="UP000054279"/>
    </source>
</evidence>
<dbReference type="EMBL" id="KN837113">
    <property type="protein sequence ID" value="KIJ45120.1"/>
    <property type="molecule type" value="Genomic_DNA"/>
</dbReference>
<evidence type="ECO:0000256" key="2">
    <source>
        <dbReference type="ARBA" id="ARBA00005550"/>
    </source>
</evidence>
<feature type="transmembrane region" description="Helical" evidence="7">
    <location>
        <begin position="54"/>
        <end position="72"/>
    </location>
</feature>
<name>A0A0C9W0Y1_SPHS4</name>
<evidence type="ECO:0000256" key="6">
    <source>
        <dbReference type="ARBA" id="ARBA00023136"/>
    </source>
</evidence>
<evidence type="ECO:0000256" key="7">
    <source>
        <dbReference type="RuleBase" id="RU367100"/>
    </source>
</evidence>
<dbReference type="GO" id="GO:0016020">
    <property type="term" value="C:membrane"/>
    <property type="evidence" value="ECO:0007669"/>
    <property type="project" value="UniProtKB-SubCell"/>
</dbReference>
<keyword evidence="4 7" id="KW-0812">Transmembrane</keyword>
<dbReference type="PANTHER" id="PTHR40021:SF1">
    <property type="entry name" value="DEFECT AT LOW TEMPERATURE PROTEIN 1"/>
    <property type="match status" value="1"/>
</dbReference>
<evidence type="ECO:0000256" key="1">
    <source>
        <dbReference type="ARBA" id="ARBA00002489"/>
    </source>
</evidence>
<dbReference type="AlphaFoldDB" id="A0A0C9W0Y1"/>